<sequence>MPEPSNVDQATQAVEGLSLEKKPKGRKAQTEQEFNHQKHQFQASGPRINTSDWLYDSEVLEKLDSTKKVDRVHILHACEKAYFCRDYAKCLELILVAEKLFGVELEDDNANDNLKEEFANLGRKTKKSSKVERHVVELLHIKEACLRRMAQI</sequence>
<feature type="region of interest" description="Disordered" evidence="1">
    <location>
        <begin position="1"/>
        <end position="48"/>
    </location>
</feature>
<reference evidence="3" key="1">
    <citation type="submission" date="2016-10" db="EMBL/GenBank/DDBJ databases">
        <authorList>
            <person name="Geijer C."/>
            <person name="Jareborg N."/>
            <person name="Dainat J."/>
        </authorList>
    </citation>
    <scope>NUCLEOTIDE SEQUENCE [LARGE SCALE GENOMIC DNA]</scope>
    <source>
        <strain evidence="3">PYCC 4715</strain>
    </source>
</reference>
<gene>
    <name evidence="2" type="ORF">SAMEA4029009_CIC11G00000001631</name>
</gene>
<accession>A0A1L0BE79</accession>
<evidence type="ECO:0000313" key="2">
    <source>
        <dbReference type="EMBL" id="SGZ49927.1"/>
    </source>
</evidence>
<evidence type="ECO:0000256" key="1">
    <source>
        <dbReference type="SAM" id="MobiDB-lite"/>
    </source>
</evidence>
<dbReference type="Proteomes" id="UP000182259">
    <property type="component" value="Chromosome I"/>
</dbReference>
<protein>
    <submittedName>
        <fullName evidence="2">CIC11C00000001631</fullName>
    </submittedName>
</protein>
<evidence type="ECO:0000313" key="3">
    <source>
        <dbReference type="Proteomes" id="UP000182259"/>
    </source>
</evidence>
<dbReference type="EMBL" id="LT635764">
    <property type="protein sequence ID" value="SGZ49927.1"/>
    <property type="molecule type" value="Genomic_DNA"/>
</dbReference>
<feature type="compositionally biased region" description="Basic and acidic residues" evidence="1">
    <location>
        <begin position="18"/>
        <end position="36"/>
    </location>
</feature>
<proteinExistence type="predicted"/>
<name>A0A1L0BE79_9ASCO</name>
<feature type="compositionally biased region" description="Polar residues" evidence="1">
    <location>
        <begin position="1"/>
        <end position="12"/>
    </location>
</feature>
<dbReference type="AlphaFoldDB" id="A0A1L0BE79"/>
<organism evidence="2 3">
    <name type="scientific">Sungouiella intermedia</name>
    <dbReference type="NCBI Taxonomy" id="45354"/>
    <lineage>
        <taxon>Eukaryota</taxon>
        <taxon>Fungi</taxon>
        <taxon>Dikarya</taxon>
        <taxon>Ascomycota</taxon>
        <taxon>Saccharomycotina</taxon>
        <taxon>Pichiomycetes</taxon>
        <taxon>Metschnikowiaceae</taxon>
        <taxon>Sungouiella</taxon>
    </lineage>
</organism>